<dbReference type="InterPro" id="IPR009075">
    <property type="entry name" value="AcylCo_DH/oxidase_C"/>
</dbReference>
<dbReference type="Proteomes" id="UP001236014">
    <property type="component" value="Chromosome"/>
</dbReference>
<evidence type="ECO:0000259" key="6">
    <source>
        <dbReference type="Pfam" id="PF00441"/>
    </source>
</evidence>
<dbReference type="InterPro" id="IPR006091">
    <property type="entry name" value="Acyl-CoA_Oxase/DH_mid-dom"/>
</dbReference>
<organism evidence="9 10">
    <name type="scientific">Amycolatopsis carbonis</name>
    <dbReference type="NCBI Taxonomy" id="715471"/>
    <lineage>
        <taxon>Bacteria</taxon>
        <taxon>Bacillati</taxon>
        <taxon>Actinomycetota</taxon>
        <taxon>Actinomycetes</taxon>
        <taxon>Pseudonocardiales</taxon>
        <taxon>Pseudonocardiaceae</taxon>
        <taxon>Amycolatopsis</taxon>
    </lineage>
</organism>
<dbReference type="InterPro" id="IPR037069">
    <property type="entry name" value="AcylCoA_DH/ox_N_sf"/>
</dbReference>
<keyword evidence="5" id="KW-0560">Oxidoreductase</keyword>
<dbReference type="EMBL" id="CP127294">
    <property type="protein sequence ID" value="WIX77499.1"/>
    <property type="molecule type" value="Genomic_DNA"/>
</dbReference>
<dbReference type="SUPFAM" id="SSF56645">
    <property type="entry name" value="Acyl-CoA dehydrogenase NM domain-like"/>
    <property type="match status" value="1"/>
</dbReference>
<evidence type="ECO:0000256" key="2">
    <source>
        <dbReference type="ARBA" id="ARBA00009347"/>
    </source>
</evidence>
<comment type="similarity">
    <text evidence="2 5">Belongs to the acyl-CoA dehydrogenase family.</text>
</comment>
<dbReference type="Pfam" id="PF02770">
    <property type="entry name" value="Acyl-CoA_dh_M"/>
    <property type="match status" value="1"/>
</dbReference>
<dbReference type="Pfam" id="PF02771">
    <property type="entry name" value="Acyl-CoA_dh_N"/>
    <property type="match status" value="1"/>
</dbReference>
<reference evidence="9 10" key="1">
    <citation type="submission" date="2023-06" db="EMBL/GenBank/DDBJ databases">
        <authorList>
            <person name="Oyuntsetseg B."/>
            <person name="Kim S.B."/>
        </authorList>
    </citation>
    <scope>NUCLEOTIDE SEQUENCE [LARGE SCALE GENOMIC DNA]</scope>
    <source>
        <strain evidence="9 10">2-15</strain>
    </source>
</reference>
<feature type="domain" description="Acyl-CoA dehydrogenase/oxidase C-terminal" evidence="6">
    <location>
        <begin position="231"/>
        <end position="379"/>
    </location>
</feature>
<evidence type="ECO:0000259" key="8">
    <source>
        <dbReference type="Pfam" id="PF02771"/>
    </source>
</evidence>
<comment type="cofactor">
    <cofactor evidence="1 5">
        <name>FAD</name>
        <dbReference type="ChEBI" id="CHEBI:57692"/>
    </cofactor>
</comment>
<dbReference type="GO" id="GO:0003995">
    <property type="term" value="F:acyl-CoA dehydrogenase activity"/>
    <property type="evidence" value="ECO:0007669"/>
    <property type="project" value="TreeGrafter"/>
</dbReference>
<evidence type="ECO:0000256" key="3">
    <source>
        <dbReference type="ARBA" id="ARBA00022630"/>
    </source>
</evidence>
<keyword evidence="3 5" id="KW-0285">Flavoprotein</keyword>
<evidence type="ECO:0000313" key="9">
    <source>
        <dbReference type="EMBL" id="WIX77499.1"/>
    </source>
</evidence>
<dbReference type="InterPro" id="IPR046373">
    <property type="entry name" value="Acyl-CoA_Oxase/DH_mid-dom_sf"/>
</dbReference>
<dbReference type="RefSeq" id="WP_285968240.1">
    <property type="nucleotide sequence ID" value="NZ_CP127294.1"/>
</dbReference>
<dbReference type="InterPro" id="IPR036250">
    <property type="entry name" value="AcylCo_DH-like_C"/>
</dbReference>
<dbReference type="Pfam" id="PF00441">
    <property type="entry name" value="Acyl-CoA_dh_1"/>
    <property type="match status" value="1"/>
</dbReference>
<dbReference type="InterPro" id="IPR013786">
    <property type="entry name" value="AcylCoA_DH/ox_N"/>
</dbReference>
<feature type="domain" description="Acyl-CoA oxidase/dehydrogenase middle" evidence="7">
    <location>
        <begin position="127"/>
        <end position="219"/>
    </location>
</feature>
<proteinExistence type="inferred from homology"/>
<evidence type="ECO:0000256" key="1">
    <source>
        <dbReference type="ARBA" id="ARBA00001974"/>
    </source>
</evidence>
<dbReference type="KEGG" id="acab:QRX50_39835"/>
<name>A0A9Y2MW17_9PSEU</name>
<evidence type="ECO:0000259" key="7">
    <source>
        <dbReference type="Pfam" id="PF02770"/>
    </source>
</evidence>
<dbReference type="AlphaFoldDB" id="A0A9Y2MW17"/>
<evidence type="ECO:0000256" key="5">
    <source>
        <dbReference type="RuleBase" id="RU362125"/>
    </source>
</evidence>
<evidence type="ECO:0000256" key="4">
    <source>
        <dbReference type="ARBA" id="ARBA00022827"/>
    </source>
</evidence>
<dbReference type="PANTHER" id="PTHR43884:SF12">
    <property type="entry name" value="ISOVALERYL-COA DEHYDROGENASE, MITOCHONDRIAL-RELATED"/>
    <property type="match status" value="1"/>
</dbReference>
<accession>A0A9Y2MW17</accession>
<sequence length="388" mass="42136">MRKGTDLQHLWRDHVDERLALEAREFTREHVAPVADALDRDDRYPLNLVRLTADRGWNSMTLDPRYGGEGRPMTELLAVLEELSVASAILGISLITIFQSQRCIELYGEESLKERYLPRYAGGLPASFALTEDGHGSDIRTLDTKAHRTDKGWVLNGEKAFITSGAAAELFVVLAETDVGVSTFAVTKDTPGVSSYQGHEAETFGLRNGPHVNLVLEDVEVPADHLIGTEGRGLKQVMVTLANSRTLAAGISLGIARAAFEGALKYVDTRSAFGTKVLDFQGIQWYFAELAAQIDATRLLTYEAARDLDAGRDIARSSSSAKLLAASLATKVASTAVQVCGAHGTRETQPFGRYLRDAKAYEVAGGSAEVLKNTVAKSLVKAVRVEDR</sequence>
<dbReference type="Gene3D" id="2.40.110.10">
    <property type="entry name" value="Butyryl-CoA Dehydrogenase, subunit A, domain 2"/>
    <property type="match status" value="1"/>
</dbReference>
<dbReference type="Gene3D" id="1.20.140.10">
    <property type="entry name" value="Butyryl-CoA Dehydrogenase, subunit A, domain 3"/>
    <property type="match status" value="1"/>
</dbReference>
<dbReference type="PIRSF" id="PIRSF016578">
    <property type="entry name" value="HsaA"/>
    <property type="match status" value="1"/>
</dbReference>
<dbReference type="Gene3D" id="1.10.540.10">
    <property type="entry name" value="Acyl-CoA dehydrogenase/oxidase, N-terminal domain"/>
    <property type="match status" value="1"/>
</dbReference>
<dbReference type="SUPFAM" id="SSF47203">
    <property type="entry name" value="Acyl-CoA dehydrogenase C-terminal domain-like"/>
    <property type="match status" value="1"/>
</dbReference>
<dbReference type="PANTHER" id="PTHR43884">
    <property type="entry name" value="ACYL-COA DEHYDROGENASE"/>
    <property type="match status" value="1"/>
</dbReference>
<gene>
    <name evidence="9" type="ORF">QRX50_39835</name>
</gene>
<dbReference type="GO" id="GO:0050660">
    <property type="term" value="F:flavin adenine dinucleotide binding"/>
    <property type="evidence" value="ECO:0007669"/>
    <property type="project" value="InterPro"/>
</dbReference>
<keyword evidence="10" id="KW-1185">Reference proteome</keyword>
<evidence type="ECO:0000313" key="10">
    <source>
        <dbReference type="Proteomes" id="UP001236014"/>
    </source>
</evidence>
<dbReference type="InterPro" id="IPR009100">
    <property type="entry name" value="AcylCoA_DH/oxidase_NM_dom_sf"/>
</dbReference>
<keyword evidence="4 5" id="KW-0274">FAD</keyword>
<feature type="domain" description="Acyl-CoA dehydrogenase/oxidase N-terminal" evidence="8">
    <location>
        <begin position="18"/>
        <end position="123"/>
    </location>
</feature>
<protein>
    <submittedName>
        <fullName evidence="9">Acyl-CoA dehydrogenase family protein</fullName>
    </submittedName>
</protein>